<evidence type="ECO:0000259" key="1">
    <source>
        <dbReference type="Pfam" id="PF00535"/>
    </source>
</evidence>
<sequence length="665" mass="78350">MITIITPCYRPNNLPDVFKSIDFNKIAEWIIVYDTTNNRKYERQFNKEPKIREVDCCDPGIAGNAQRNYGITLVSEGFIYFLDDDNIMHPNFWNIINKLDINHFYTFDQRFFVADDFRTETNFIFKGGQPVLRKIDTSMFIVPRTMCIPWNIGLYYADGIFIEEVARMNPGKHIYIPEIAGYYNFITDSIKPPVSGLQNVFFISDTEPLFYPTIEKHYTWIPVIGELSYERLSKLYQIYKPLAYFTYGSTTSILNKTFNMRKRWVNLTEIPEKLDVCPTIFSSMFPGAHTYDSDWPLMSIITTTFNSGKKILRPLQSLQAQTYTNWEWIIWDDSKDDVTYKQLLDLQEKDLRIRVYKAPMHSGYIGEMKRLAGSLATGEYIIEIDHDDDFHPNLLQWIYDAGKEFPEAGFFYTDCAELTEETYEPAIYGEFFGLGYEMHIFRWSKFHNCYIPSANAAPPNGLTLSHIVGVPNHARIWRTSVYDKIGRHNQLFSVADDYDLILRSYLEAPFCHIQACAYYQYRNRDGNFTFHRNALIQHNVKHIYNHYRHRLPFHDWSVQLKEQWRVDAVRHPETHKKWIPLELQLDVTIALTNPTLDELQEEINEQNASGKRFHIFVVGQLPPISDDFKPFVSWWDMKSTDIAERQEYVKRFLHVSGELIFKGKW</sequence>
<dbReference type="Gene3D" id="3.90.550.10">
    <property type="entry name" value="Spore Coat Polysaccharide Biosynthesis Protein SpsA, Chain A"/>
    <property type="match status" value="2"/>
</dbReference>
<organism evidence="2">
    <name type="scientific">viral metagenome</name>
    <dbReference type="NCBI Taxonomy" id="1070528"/>
    <lineage>
        <taxon>unclassified sequences</taxon>
        <taxon>metagenomes</taxon>
        <taxon>organismal metagenomes</taxon>
    </lineage>
</organism>
<dbReference type="SUPFAM" id="SSF53448">
    <property type="entry name" value="Nucleotide-diphospho-sugar transferases"/>
    <property type="match status" value="2"/>
</dbReference>
<dbReference type="EMBL" id="MN739860">
    <property type="protein sequence ID" value="QHT74962.1"/>
    <property type="molecule type" value="Genomic_DNA"/>
</dbReference>
<dbReference type="PANTHER" id="PTHR22916">
    <property type="entry name" value="GLYCOSYLTRANSFERASE"/>
    <property type="match status" value="1"/>
</dbReference>
<dbReference type="GO" id="GO:0016758">
    <property type="term" value="F:hexosyltransferase activity"/>
    <property type="evidence" value="ECO:0007669"/>
    <property type="project" value="UniProtKB-ARBA"/>
</dbReference>
<proteinExistence type="predicted"/>
<accession>A0A6C0H332</accession>
<evidence type="ECO:0000313" key="2">
    <source>
        <dbReference type="EMBL" id="QHT74962.1"/>
    </source>
</evidence>
<protein>
    <recommendedName>
        <fullName evidence="1">Glycosyltransferase 2-like domain-containing protein</fullName>
    </recommendedName>
</protein>
<name>A0A6C0H332_9ZZZZ</name>
<dbReference type="CDD" id="cd00761">
    <property type="entry name" value="Glyco_tranf_GTA_type"/>
    <property type="match status" value="1"/>
</dbReference>
<dbReference type="PANTHER" id="PTHR22916:SF3">
    <property type="entry name" value="UDP-GLCNAC:BETAGAL BETA-1,3-N-ACETYLGLUCOSAMINYLTRANSFERASE-LIKE PROTEIN 1"/>
    <property type="match status" value="1"/>
</dbReference>
<reference evidence="2" key="1">
    <citation type="journal article" date="2020" name="Nature">
        <title>Giant virus diversity and host interactions through global metagenomics.</title>
        <authorList>
            <person name="Schulz F."/>
            <person name="Roux S."/>
            <person name="Paez-Espino D."/>
            <person name="Jungbluth S."/>
            <person name="Walsh D.A."/>
            <person name="Denef V.J."/>
            <person name="McMahon K.D."/>
            <person name="Konstantinidis K.T."/>
            <person name="Eloe-Fadrosh E.A."/>
            <person name="Kyrpides N.C."/>
            <person name="Woyke T."/>
        </authorList>
    </citation>
    <scope>NUCLEOTIDE SEQUENCE</scope>
    <source>
        <strain evidence="2">GVMAG-M-3300023179-62</strain>
    </source>
</reference>
<dbReference type="AlphaFoldDB" id="A0A6C0H332"/>
<dbReference type="Pfam" id="PF00535">
    <property type="entry name" value="Glycos_transf_2"/>
    <property type="match status" value="1"/>
</dbReference>
<dbReference type="InterPro" id="IPR029044">
    <property type="entry name" value="Nucleotide-diphossugar_trans"/>
</dbReference>
<dbReference type="InterPro" id="IPR001173">
    <property type="entry name" value="Glyco_trans_2-like"/>
</dbReference>
<feature type="domain" description="Glycosyltransferase 2-like" evidence="1">
    <location>
        <begin position="299"/>
        <end position="400"/>
    </location>
</feature>